<dbReference type="GeneID" id="59343721"/>
<reference evidence="1" key="1">
    <citation type="submission" date="2020-05" db="EMBL/GenBank/DDBJ databases">
        <title>Mycena genomes resolve the evolution of fungal bioluminescence.</title>
        <authorList>
            <person name="Tsai I.J."/>
        </authorList>
    </citation>
    <scope>NUCLEOTIDE SEQUENCE</scope>
    <source>
        <strain evidence="1">171206Taipei</strain>
    </source>
</reference>
<gene>
    <name evidence="1" type="ORF">MIND_00439100</name>
</gene>
<sequence>MAPRTSPAHHFAPLTPSSLTAPHYVLYPPPTFPSFTLVLTQKSNNDVLVIPWTPIEYIQPQPRLLAVQESPRPVTRPVAPLPTPTRTNPFTSLLKFIRRCIANLVDKVKTPLSVPQP</sequence>
<dbReference type="EMBL" id="JACAZF010000004">
    <property type="protein sequence ID" value="KAF7306478.1"/>
    <property type="molecule type" value="Genomic_DNA"/>
</dbReference>
<proteinExistence type="predicted"/>
<dbReference type="Proteomes" id="UP000636479">
    <property type="component" value="Unassembled WGS sequence"/>
</dbReference>
<dbReference type="RefSeq" id="XP_037221497.1">
    <property type="nucleotide sequence ID" value="XM_037361205.1"/>
</dbReference>
<accession>A0A8H6SV54</accession>
<name>A0A8H6SV54_9AGAR</name>
<evidence type="ECO:0000313" key="2">
    <source>
        <dbReference type="Proteomes" id="UP000636479"/>
    </source>
</evidence>
<evidence type="ECO:0000313" key="1">
    <source>
        <dbReference type="EMBL" id="KAF7306478.1"/>
    </source>
</evidence>
<keyword evidence="2" id="KW-1185">Reference proteome</keyword>
<dbReference type="OrthoDB" id="3109304at2759"/>
<protein>
    <submittedName>
        <fullName evidence="1">Uncharacterized protein</fullName>
    </submittedName>
</protein>
<organism evidence="1 2">
    <name type="scientific">Mycena indigotica</name>
    <dbReference type="NCBI Taxonomy" id="2126181"/>
    <lineage>
        <taxon>Eukaryota</taxon>
        <taxon>Fungi</taxon>
        <taxon>Dikarya</taxon>
        <taxon>Basidiomycota</taxon>
        <taxon>Agaricomycotina</taxon>
        <taxon>Agaricomycetes</taxon>
        <taxon>Agaricomycetidae</taxon>
        <taxon>Agaricales</taxon>
        <taxon>Marasmiineae</taxon>
        <taxon>Mycenaceae</taxon>
        <taxon>Mycena</taxon>
    </lineage>
</organism>
<comment type="caution">
    <text evidence="1">The sequence shown here is derived from an EMBL/GenBank/DDBJ whole genome shotgun (WGS) entry which is preliminary data.</text>
</comment>
<dbReference type="AlphaFoldDB" id="A0A8H6SV54"/>